<protein>
    <submittedName>
        <fullName evidence="4">DUF1740-domain-containing protein</fullName>
    </submittedName>
</protein>
<dbReference type="InterPro" id="IPR011990">
    <property type="entry name" value="TPR-like_helical_dom_sf"/>
</dbReference>
<evidence type="ECO:0000256" key="1">
    <source>
        <dbReference type="ARBA" id="ARBA00004123"/>
    </source>
</evidence>
<dbReference type="Gene3D" id="1.25.40.10">
    <property type="entry name" value="Tetratricopeptide repeat domain"/>
    <property type="match status" value="3"/>
</dbReference>
<reference evidence="4 5" key="1">
    <citation type="submission" date="2016-07" db="EMBL/GenBank/DDBJ databases">
        <title>Pervasive Adenine N6-methylation of Active Genes in Fungi.</title>
        <authorList>
            <consortium name="DOE Joint Genome Institute"/>
            <person name="Mondo S.J."/>
            <person name="Dannebaum R.O."/>
            <person name="Kuo R.C."/>
            <person name="Labutti K."/>
            <person name="Haridas S."/>
            <person name="Kuo A."/>
            <person name="Salamov A."/>
            <person name="Ahrendt S.R."/>
            <person name="Lipzen A."/>
            <person name="Sullivan W."/>
            <person name="Andreopoulos W.B."/>
            <person name="Clum A."/>
            <person name="Lindquist E."/>
            <person name="Daum C."/>
            <person name="Ramamoorthy G.K."/>
            <person name="Gryganskyi A."/>
            <person name="Culley D."/>
            <person name="Magnuson J.K."/>
            <person name="James T.Y."/>
            <person name="O'Malley M.A."/>
            <person name="Stajich J.E."/>
            <person name="Spatafora J.W."/>
            <person name="Visel A."/>
            <person name="Grigoriev I.V."/>
        </authorList>
    </citation>
    <scope>NUCLEOTIDE SEQUENCE [LARGE SCALE GENOMIC DNA]</scope>
    <source>
        <strain evidence="4 5">NRRL 3301</strain>
    </source>
</reference>
<sequence>MLETGISYCIALRGDKDLMKYGPNQYDVPSYHRSGGGFVLGLDRNVRISAESLQTGKVLELVPTKKRQQLEGRAMLAYPNATRLIVGSQQQPTDATQTDEEILLDDDDEMEEDTNWITSGVDYRNIHTQQKGAQQQDVDQSEGHDELDEEIRKKTVDFNQYLAQNPTDIDSWLAFVDFQDQASSKLNIGGPNRSKTTKASLTEVKLSIFEKAFKHNPDDERLWLSYLRCGAEVWGSVEVLTHWDKALATCTSTVSLWAEYINLRQTDFASYNFEDCCRVFEDCLVSLHRLSRPLQLMSHREEDDNHELTRVESVMVYILLRYCIFVKQSGYKEKAFSMIQAIFEFNFYQPMLFQYQPSITITQMVSEFAKFWDSEVPRFGEEGAQGWQDYHARVENQQQVSPMQPKRQIIFKGKLQVDEIQEWLDQEKYQESLHLMARRMDDEEDIAIDEDPYRAVLSDDVVRSLFNVTTEAAKSSLVYSLFVFLGLPFAPYGVSTNTHFCTDTFTHSDLELNDFWPTKEKTAKLLTYVDKVPMENVQENDRNPFGLPLSYPADVEELFARKSKWFSCFPSPKIVNDQEQKFTRNAFQNLTTLHKNNDHLLICYLAFEASYGFKRGRALAKSLLKDQSDNLILWNAYALMENGYDHPKEARKVCKLAIATGLQLPETSAYRRYLPVLYSTFARMELEHGRPNEALKILISMGSTDIYDESGPSPTPLQIVQARSRMTSYRDSLQDLFLGTYEANVVVHSIVCEALLTYLLDGLAKATSVFEDTIAYIQQHQGERSYIGEKMWMCQAELVYRHATGKSEGYQPSQLRTIASQALDLFPNNTLLLGLFIWNEARTWIHRRVHDTLTTNLTKNPNLILHLVNIQVQLHRQPYDHQLIKTLFEEAVEDPRTRSSILLWRLYIQNEIRQGHFGAAKQVTYRALRCCPWSKELYMLAIQYLSQEMSNDELIELTNLMMEKDIRTHIFIEQGHLFKTDEKEDSDEMSVSSAD</sequence>
<dbReference type="PANTHER" id="PTHR13471">
    <property type="entry name" value="TETRATRICOPEPTIDE-LIKE HELICAL"/>
    <property type="match status" value="1"/>
</dbReference>
<comment type="caution">
    <text evidence="4">The sequence shown here is derived from an EMBL/GenBank/DDBJ whole genome shotgun (WGS) entry which is preliminary data.</text>
</comment>
<proteinExistence type="inferred from homology"/>
<evidence type="ECO:0000313" key="4">
    <source>
        <dbReference type="EMBL" id="ORX54932.1"/>
    </source>
</evidence>
<dbReference type="PANTHER" id="PTHR13471:SF0">
    <property type="entry name" value="NUCLEAR EXOSOME REGULATOR NRDE2"/>
    <property type="match status" value="1"/>
</dbReference>
<comment type="subcellular location">
    <subcellularLocation>
        <location evidence="1">Nucleus</location>
    </subcellularLocation>
</comment>
<gene>
    <name evidence="4" type="ORF">DM01DRAFT_325071</name>
</gene>
<dbReference type="GO" id="GO:0031048">
    <property type="term" value="P:regulatory ncRNA-mediated heterochromatin formation"/>
    <property type="evidence" value="ECO:0007669"/>
    <property type="project" value="TreeGrafter"/>
</dbReference>
<dbReference type="SUPFAM" id="SSF48452">
    <property type="entry name" value="TPR-like"/>
    <property type="match status" value="1"/>
</dbReference>
<dbReference type="AlphaFoldDB" id="A0A1X2GIV8"/>
<organism evidence="4 5">
    <name type="scientific">Hesseltinella vesiculosa</name>
    <dbReference type="NCBI Taxonomy" id="101127"/>
    <lineage>
        <taxon>Eukaryota</taxon>
        <taxon>Fungi</taxon>
        <taxon>Fungi incertae sedis</taxon>
        <taxon>Mucoromycota</taxon>
        <taxon>Mucoromycotina</taxon>
        <taxon>Mucoromycetes</taxon>
        <taxon>Mucorales</taxon>
        <taxon>Cunninghamellaceae</taxon>
        <taxon>Hesseltinella</taxon>
    </lineage>
</organism>
<dbReference type="GO" id="GO:0071013">
    <property type="term" value="C:catalytic step 2 spliceosome"/>
    <property type="evidence" value="ECO:0007669"/>
    <property type="project" value="TreeGrafter"/>
</dbReference>
<keyword evidence="5" id="KW-1185">Reference proteome</keyword>
<accession>A0A1X2GIV8</accession>
<evidence type="ECO:0000313" key="5">
    <source>
        <dbReference type="Proteomes" id="UP000242146"/>
    </source>
</evidence>
<dbReference type="OrthoDB" id="297219at2759"/>
<comment type="similarity">
    <text evidence="2">Belongs to the NRDE2 family.</text>
</comment>
<dbReference type="STRING" id="101127.A0A1X2GIV8"/>
<keyword evidence="3" id="KW-0539">Nucleus</keyword>
<evidence type="ECO:0000256" key="3">
    <source>
        <dbReference type="ARBA" id="ARBA00023242"/>
    </source>
</evidence>
<dbReference type="GO" id="GO:0006396">
    <property type="term" value="P:RNA processing"/>
    <property type="evidence" value="ECO:0007669"/>
    <property type="project" value="InterPro"/>
</dbReference>
<dbReference type="InterPro" id="IPR003107">
    <property type="entry name" value="HAT"/>
</dbReference>
<dbReference type="SMART" id="SM00386">
    <property type="entry name" value="HAT"/>
    <property type="match status" value="6"/>
</dbReference>
<name>A0A1X2GIV8_9FUNG</name>
<dbReference type="Pfam" id="PF08424">
    <property type="entry name" value="NRDE-2"/>
    <property type="match status" value="1"/>
</dbReference>
<dbReference type="GO" id="GO:1902369">
    <property type="term" value="P:negative regulation of RNA catabolic process"/>
    <property type="evidence" value="ECO:0007669"/>
    <property type="project" value="TreeGrafter"/>
</dbReference>
<dbReference type="Proteomes" id="UP000242146">
    <property type="component" value="Unassembled WGS sequence"/>
</dbReference>
<dbReference type="InterPro" id="IPR013633">
    <property type="entry name" value="NRDE-2"/>
</dbReference>
<evidence type="ECO:0000256" key="2">
    <source>
        <dbReference type="ARBA" id="ARBA00009265"/>
    </source>
</evidence>
<dbReference type="EMBL" id="MCGT01000012">
    <property type="protein sequence ID" value="ORX54932.1"/>
    <property type="molecule type" value="Genomic_DNA"/>
</dbReference>